<organism evidence="1 2">
    <name type="scientific">Teratosphaeria destructans</name>
    <dbReference type="NCBI Taxonomy" id="418781"/>
    <lineage>
        <taxon>Eukaryota</taxon>
        <taxon>Fungi</taxon>
        <taxon>Dikarya</taxon>
        <taxon>Ascomycota</taxon>
        <taxon>Pezizomycotina</taxon>
        <taxon>Dothideomycetes</taxon>
        <taxon>Dothideomycetidae</taxon>
        <taxon>Mycosphaerellales</taxon>
        <taxon>Teratosphaeriaceae</taxon>
        <taxon>Teratosphaeria</taxon>
    </lineage>
</organism>
<evidence type="ECO:0000313" key="2">
    <source>
        <dbReference type="Proteomes" id="UP001138500"/>
    </source>
</evidence>
<dbReference type="EMBL" id="RIBY02001001">
    <property type="protein sequence ID" value="KAH9834339.1"/>
    <property type="molecule type" value="Genomic_DNA"/>
</dbReference>
<keyword evidence="2" id="KW-1185">Reference proteome</keyword>
<reference evidence="1 2" key="2">
    <citation type="journal article" date="2021" name="Curr. Genet.">
        <title>Genetic response to nitrogen starvation in the aggressive Eucalyptus foliar pathogen Teratosphaeria destructans.</title>
        <authorList>
            <person name="Havenga M."/>
            <person name="Wingfield B.D."/>
            <person name="Wingfield M.J."/>
            <person name="Dreyer L.L."/>
            <person name="Roets F."/>
            <person name="Aylward J."/>
        </authorList>
    </citation>
    <scope>NUCLEOTIDE SEQUENCE [LARGE SCALE GENOMIC DNA]</scope>
    <source>
        <strain evidence="1">CMW44962</strain>
    </source>
</reference>
<dbReference type="AlphaFoldDB" id="A0A9W7SVX6"/>
<comment type="caution">
    <text evidence="1">The sequence shown here is derived from an EMBL/GenBank/DDBJ whole genome shotgun (WGS) entry which is preliminary data.</text>
</comment>
<dbReference type="Proteomes" id="UP001138500">
    <property type="component" value="Unassembled WGS sequence"/>
</dbReference>
<proteinExistence type="predicted"/>
<gene>
    <name evidence="1" type="ORF">Tdes44962_MAKER01996</name>
</gene>
<name>A0A9W7SVX6_9PEZI</name>
<sequence>MDRLREAPGSSTLKIASFEQGNDIYYAVLLQTKWSLTDKREMYETKYMVYDKLTFDTHILFARNYRWGRLLEGLIYRSTTHAYYHVMHRLMQFDPLLVKYEEQRLLANQQWDSATFPNFNEVLCRNLSYSYKSSETGHQQMVDVWAVSGNDGFQTLPLEVTLPCGCKQIVDLRYLHDCCGEQLMEECCETCGTPMTSDEQRDLLELYIDRGYVWLYLQQQDRLYADLDQMDVVTDLSAAPITFTAAQLAEGLKYTLDSLTVPATVMPHLVQPRSSPDMILILAGLKRFENNSEIITETPRQTFGRLNMVSLLDAGKDMSPAMMRFLRVWFVRTVNWVRQQVAAGEKRGTFEDLMGRVANLGLQ</sequence>
<reference evidence="1 2" key="1">
    <citation type="journal article" date="2018" name="IMA Fungus">
        <title>IMA Genome-F 10: Nine draft genome sequences of Claviceps purpurea s.lat., including C. arundinis, C. humidiphila, and C. cf. spartinae, pseudomolecules for the pitch canker pathogen Fusarium circinatum, draft genome of Davidsoniella eucalypti, Grosmannia galeiformis, Quambalaria eucalypti, and Teratosphaeria destructans.</title>
        <authorList>
            <person name="Wingfield B.D."/>
            <person name="Liu M."/>
            <person name="Nguyen H.D."/>
            <person name="Lane F.A."/>
            <person name="Morgan S.W."/>
            <person name="De Vos L."/>
            <person name="Wilken P.M."/>
            <person name="Duong T.A."/>
            <person name="Aylward J."/>
            <person name="Coetzee M.P."/>
            <person name="Dadej K."/>
            <person name="De Beer Z.W."/>
            <person name="Findlay W."/>
            <person name="Havenga M."/>
            <person name="Kolarik M."/>
            <person name="Menzies J.G."/>
            <person name="Naidoo K."/>
            <person name="Pochopski O."/>
            <person name="Shoukouhi P."/>
            <person name="Santana Q.C."/>
            <person name="Seifert K.A."/>
            <person name="Soal N."/>
            <person name="Steenkamp E.T."/>
            <person name="Tatham C.T."/>
            <person name="van der Nest M.A."/>
            <person name="Wingfield M.J."/>
        </authorList>
    </citation>
    <scope>NUCLEOTIDE SEQUENCE [LARGE SCALE GENOMIC DNA]</scope>
    <source>
        <strain evidence="1">CMW44962</strain>
    </source>
</reference>
<accession>A0A9W7SVX6</accession>
<evidence type="ECO:0000313" key="1">
    <source>
        <dbReference type="EMBL" id="KAH9834339.1"/>
    </source>
</evidence>
<protein>
    <submittedName>
        <fullName evidence="1">Uncharacterized protein</fullName>
    </submittedName>
</protein>